<gene>
    <name evidence="1" type="ORF">GEV37_14825</name>
</gene>
<keyword evidence="2" id="KW-1185">Reference proteome</keyword>
<dbReference type="RefSeq" id="WP_227391056.1">
    <property type="nucleotide sequence ID" value="NZ_JBHSCJ010000008.1"/>
</dbReference>
<name>A0ABS8DVW4_9GAMM</name>
<dbReference type="EMBL" id="WHVL01000006">
    <property type="protein sequence ID" value="MCB8890389.1"/>
    <property type="molecule type" value="Genomic_DNA"/>
</dbReference>
<proteinExistence type="predicted"/>
<protein>
    <submittedName>
        <fullName evidence="1">DUF2789 domain-containing protein</fullName>
    </submittedName>
</protein>
<accession>A0ABS8DVW4</accession>
<dbReference type="InterPro" id="IPR021250">
    <property type="entry name" value="DUF2789"/>
</dbReference>
<comment type="caution">
    <text evidence="1">The sequence shown here is derived from an EMBL/GenBank/DDBJ whole genome shotgun (WGS) entry which is preliminary data.</text>
</comment>
<reference evidence="1 2" key="1">
    <citation type="journal article" date="2021" name="Sci. Rep.">
        <title>Genome analysis of a halophilic bacterium Halomonas malpeensis YU-PRIM-29(T) reveals its exopolysaccharide and pigment producing capabilities.</title>
        <authorList>
            <person name="Athmika"/>
            <person name="Ghate S.D."/>
            <person name="Arun A.B."/>
            <person name="Rao S.S."/>
            <person name="Kumar S.T.A."/>
            <person name="Kandiyil M.K."/>
            <person name="Saptami K."/>
            <person name="Rekha P.D."/>
        </authorList>
    </citation>
    <scope>NUCLEOTIDE SEQUENCE [LARGE SCALE GENOMIC DNA]</scope>
    <source>
        <strain evidence="2">prim 29</strain>
    </source>
</reference>
<evidence type="ECO:0000313" key="1">
    <source>
        <dbReference type="EMBL" id="MCB8890389.1"/>
    </source>
</evidence>
<dbReference type="Proteomes" id="UP001319882">
    <property type="component" value="Unassembled WGS sequence"/>
</dbReference>
<dbReference type="InterPro" id="IPR038086">
    <property type="entry name" value="DUF2789_sf"/>
</dbReference>
<organism evidence="1 2">
    <name type="scientific">Vreelandella malpeensis</name>
    <dbReference type="NCBI Taxonomy" id="1172368"/>
    <lineage>
        <taxon>Bacteria</taxon>
        <taxon>Pseudomonadati</taxon>
        <taxon>Pseudomonadota</taxon>
        <taxon>Gammaproteobacteria</taxon>
        <taxon>Oceanospirillales</taxon>
        <taxon>Halomonadaceae</taxon>
        <taxon>Vreelandella</taxon>
    </lineage>
</organism>
<dbReference type="Pfam" id="PF10982">
    <property type="entry name" value="DUF2789"/>
    <property type="match status" value="1"/>
</dbReference>
<sequence>MEQPVHQFSDLFEQLGLASDKASIEAFISEHGPLPATTAIAEAPCWNEGQAAFLREAIADDADWAEVVGHLDAALHQPR</sequence>
<evidence type="ECO:0000313" key="2">
    <source>
        <dbReference type="Proteomes" id="UP001319882"/>
    </source>
</evidence>
<dbReference type="Gene3D" id="1.10.10.1130">
    <property type="entry name" value="Uncharacterised protein PF10982, DUF2789"/>
    <property type="match status" value="1"/>
</dbReference>